<evidence type="ECO:0000256" key="6">
    <source>
        <dbReference type="ARBA" id="ARBA00022759"/>
    </source>
</evidence>
<evidence type="ECO:0000256" key="1">
    <source>
        <dbReference type="ARBA" id="ARBA00000077"/>
    </source>
</evidence>
<dbReference type="CDD" id="cd09276">
    <property type="entry name" value="Rnase_HI_RT_non_LTR"/>
    <property type="match status" value="1"/>
</dbReference>
<comment type="caution">
    <text evidence="9">The sequence shown here is derived from an EMBL/GenBank/DDBJ whole genome shotgun (WGS) entry which is preliminary data.</text>
</comment>
<keyword evidence="7" id="KW-0378">Hydrolase</keyword>
<proteinExistence type="inferred from homology"/>
<dbReference type="EC" id="3.1.26.4" evidence="3"/>
<dbReference type="Gene3D" id="3.30.420.10">
    <property type="entry name" value="Ribonuclease H-like superfamily/Ribonuclease H"/>
    <property type="match status" value="1"/>
</dbReference>
<dbReference type="Proteomes" id="UP001153954">
    <property type="component" value="Unassembled WGS sequence"/>
</dbReference>
<keyword evidence="10" id="KW-1185">Reference proteome</keyword>
<dbReference type="EMBL" id="CAKOGL010000003">
    <property type="protein sequence ID" value="CAH2084645.1"/>
    <property type="molecule type" value="Genomic_DNA"/>
</dbReference>
<dbReference type="GO" id="GO:0043137">
    <property type="term" value="P:DNA replication, removal of RNA primer"/>
    <property type="evidence" value="ECO:0007669"/>
    <property type="project" value="TreeGrafter"/>
</dbReference>
<keyword evidence="6" id="KW-0255">Endonuclease</keyword>
<comment type="similarity">
    <text evidence="2">Belongs to the RNase H family.</text>
</comment>
<evidence type="ECO:0000313" key="10">
    <source>
        <dbReference type="Proteomes" id="UP001153954"/>
    </source>
</evidence>
<feature type="domain" description="RNase H type-1" evidence="8">
    <location>
        <begin position="56"/>
        <end position="190"/>
    </location>
</feature>
<dbReference type="SUPFAM" id="SSF53098">
    <property type="entry name" value="Ribonuclease H-like"/>
    <property type="match status" value="1"/>
</dbReference>
<evidence type="ECO:0000256" key="3">
    <source>
        <dbReference type="ARBA" id="ARBA00012180"/>
    </source>
</evidence>
<sequence>MSKFEILPQFLLSFDIKTFPWDNIIVHRVNTINESKAQLPIHDLKQHTEDMIDVQFSNYIQIYTDGSKTRDGSSCAFYDVAADFGAKFLIENSCIPIMGVELTAINEAVHYIESTPYNKIVIFTDSKSSLQHLLRSAKGGCVGRNEAYLIIKCIHRLIRSGVEVGLQWIPSHVGVRGNEVADSLASKALQNGIPLDIVPHYTDHLPKIKNDNYTKFKSYFNECSQNKGLWYRTIVDEPPREPWFASRTSTENI</sequence>
<name>A0AAU9TGN6_EUPED</name>
<dbReference type="InterPro" id="IPR036397">
    <property type="entry name" value="RNaseH_sf"/>
</dbReference>
<dbReference type="Pfam" id="PF00075">
    <property type="entry name" value="RNase_H"/>
    <property type="match status" value="1"/>
</dbReference>
<dbReference type="PANTHER" id="PTHR10642">
    <property type="entry name" value="RIBONUCLEASE H1"/>
    <property type="match status" value="1"/>
</dbReference>
<accession>A0AAU9TGN6</accession>
<dbReference type="GO" id="GO:0004523">
    <property type="term" value="F:RNA-DNA hybrid ribonuclease activity"/>
    <property type="evidence" value="ECO:0007669"/>
    <property type="project" value="UniProtKB-EC"/>
</dbReference>
<evidence type="ECO:0000256" key="4">
    <source>
        <dbReference type="ARBA" id="ARBA00022722"/>
    </source>
</evidence>
<dbReference type="PANTHER" id="PTHR10642:SF26">
    <property type="entry name" value="RIBONUCLEASE H1"/>
    <property type="match status" value="1"/>
</dbReference>
<dbReference type="PROSITE" id="PS50879">
    <property type="entry name" value="RNASE_H_1"/>
    <property type="match status" value="1"/>
</dbReference>
<evidence type="ECO:0000256" key="5">
    <source>
        <dbReference type="ARBA" id="ARBA00022723"/>
    </source>
</evidence>
<dbReference type="GO" id="GO:0003676">
    <property type="term" value="F:nucleic acid binding"/>
    <property type="evidence" value="ECO:0007669"/>
    <property type="project" value="InterPro"/>
</dbReference>
<comment type="catalytic activity">
    <reaction evidence="1">
        <text>Endonucleolytic cleavage to 5'-phosphomonoester.</text>
        <dbReference type="EC" id="3.1.26.4"/>
    </reaction>
</comment>
<reference evidence="9" key="1">
    <citation type="submission" date="2022-03" db="EMBL/GenBank/DDBJ databases">
        <authorList>
            <person name="Tunstrom K."/>
        </authorList>
    </citation>
    <scope>NUCLEOTIDE SEQUENCE</scope>
</reference>
<protein>
    <recommendedName>
        <fullName evidence="3">ribonuclease H</fullName>
        <ecNumber evidence="3">3.1.26.4</ecNumber>
    </recommendedName>
</protein>
<organism evidence="9 10">
    <name type="scientific">Euphydryas editha</name>
    <name type="common">Edith's checkerspot</name>
    <dbReference type="NCBI Taxonomy" id="104508"/>
    <lineage>
        <taxon>Eukaryota</taxon>
        <taxon>Metazoa</taxon>
        <taxon>Ecdysozoa</taxon>
        <taxon>Arthropoda</taxon>
        <taxon>Hexapoda</taxon>
        <taxon>Insecta</taxon>
        <taxon>Pterygota</taxon>
        <taxon>Neoptera</taxon>
        <taxon>Endopterygota</taxon>
        <taxon>Lepidoptera</taxon>
        <taxon>Glossata</taxon>
        <taxon>Ditrysia</taxon>
        <taxon>Papilionoidea</taxon>
        <taxon>Nymphalidae</taxon>
        <taxon>Nymphalinae</taxon>
        <taxon>Euphydryas</taxon>
    </lineage>
</organism>
<evidence type="ECO:0000259" key="8">
    <source>
        <dbReference type="PROSITE" id="PS50879"/>
    </source>
</evidence>
<evidence type="ECO:0000256" key="2">
    <source>
        <dbReference type="ARBA" id="ARBA00005300"/>
    </source>
</evidence>
<dbReference type="AlphaFoldDB" id="A0AAU9TGN6"/>
<evidence type="ECO:0000256" key="7">
    <source>
        <dbReference type="ARBA" id="ARBA00022801"/>
    </source>
</evidence>
<evidence type="ECO:0000313" key="9">
    <source>
        <dbReference type="EMBL" id="CAH2084645.1"/>
    </source>
</evidence>
<dbReference type="InterPro" id="IPR050092">
    <property type="entry name" value="RNase_H"/>
</dbReference>
<keyword evidence="5" id="KW-0479">Metal-binding</keyword>
<dbReference type="InterPro" id="IPR012337">
    <property type="entry name" value="RNaseH-like_sf"/>
</dbReference>
<dbReference type="GO" id="GO:0046872">
    <property type="term" value="F:metal ion binding"/>
    <property type="evidence" value="ECO:0007669"/>
    <property type="project" value="UniProtKB-KW"/>
</dbReference>
<gene>
    <name evidence="9" type="ORF">EEDITHA_LOCUS1193</name>
</gene>
<keyword evidence="4" id="KW-0540">Nuclease</keyword>
<dbReference type="InterPro" id="IPR002156">
    <property type="entry name" value="RNaseH_domain"/>
</dbReference>